<evidence type="ECO:0000256" key="7">
    <source>
        <dbReference type="ARBA" id="ARBA00022967"/>
    </source>
</evidence>
<sequence>MDSTLFLSNLHCTSCARSVEQSLDPAPLSVASSSVSLRHLPDPTPHVQQCAPHRVTLSVSGMSCSSCVNTITDMLSPLPGVSDVVVSLLTNSATLRIDNIALLSSVTDTLDDCGFEAEVVSAEPILPSSPSSHPATRTLSLRVDGMHCRRCPSKVVDALRVLDPDIIITKPFVDHTHPIIELSYQPAPPDFTIRSIIASIQSADPAFKVSPHHPPTLEQRTRSMQLHERTILLSRLLLTFLATVPTFILSVVYANLVPSGNPSKTYLMQPMWNGNASRTQWSLFFLATPVMFYSASLFHRRSIREILAMWRKGSPTPIIARFTRFGSMNLLVSTGVSVAYFASVALLALAASQPPASNGVGDATTYFDAVVLLTFFLLSGRYLEAYSKARTADAITALASLRPAEALLLTPRDPSDVVSYSSNADLEKGDPEKDDLAIVSGRQIEKVYVDLLEVGDIVRVLNGATPPSDGTLLSGAGTSFDESSLTGEAKLITKKPGDRVFLGTINKVKAVDIRLDAVGGVTMLDHIVRIVREGQVRRAPIERIADMVTSIFVPVVTLLAIITWVVWLALGLGGGIPRDYLDTDAGGWTVWSLQFAIAVFVVACPCGIGLAAPTALLVGSGLAAKYGILARGGGEAFQEMAQVDTVVFDKTGTLTSGGQPQVSDFEVTSGSTWTSQSILGIAAELESASSHPLGTAVKQYATKHGAARLSATGFDEVAGRGVKAYFDALGRTALIGNEDWMKEHGVILDNETTSRLAEWTTEAKSIVLVAISDADTFSVAAIIAVTDSLRPEAPDVVRLLREQGIETWMISGDHEQTAKAVAKMVGIPETNVLAGVLPHQKAEKIEWLQANGVKRRGSRWQRFSGKKTNQRCIVSMVGDGINDAPALAASDIGIAIGSGSDVAISSASFILVSSSLKSLLTLSDLSRKVFNRVKQNFVWAFMYNIVAVPVAAGVIYPVGHARLSPVWAALAMALSSVSVIVSSLLLRLYKEPKV</sequence>
<dbReference type="Gene3D" id="3.40.1110.10">
    <property type="entry name" value="Calcium-transporting ATPase, cytoplasmic domain N"/>
    <property type="match status" value="1"/>
</dbReference>
<dbReference type="SFLD" id="SFLDF00027">
    <property type="entry name" value="p-type_atpase"/>
    <property type="match status" value="1"/>
</dbReference>
<dbReference type="OrthoDB" id="432719at2759"/>
<evidence type="ECO:0000256" key="5">
    <source>
        <dbReference type="ARBA" id="ARBA00022741"/>
    </source>
</evidence>
<dbReference type="GO" id="GO:0016887">
    <property type="term" value="F:ATP hydrolysis activity"/>
    <property type="evidence" value="ECO:0007669"/>
    <property type="project" value="InterPro"/>
</dbReference>
<dbReference type="AlphaFoldDB" id="A0A8I2YVS7"/>
<dbReference type="PROSITE" id="PS01047">
    <property type="entry name" value="HMA_1"/>
    <property type="match status" value="1"/>
</dbReference>
<dbReference type="CDD" id="cd00371">
    <property type="entry name" value="HMA"/>
    <property type="match status" value="1"/>
</dbReference>
<dbReference type="InterPro" id="IPR044492">
    <property type="entry name" value="P_typ_ATPase_HD_dom"/>
</dbReference>
<dbReference type="Pfam" id="PF00122">
    <property type="entry name" value="E1-E2_ATPase"/>
    <property type="match status" value="1"/>
</dbReference>
<evidence type="ECO:0000256" key="4">
    <source>
        <dbReference type="ARBA" id="ARBA00022723"/>
    </source>
</evidence>
<dbReference type="EMBL" id="JAGFBS010000006">
    <property type="protein sequence ID" value="KAG6378567.1"/>
    <property type="molecule type" value="Genomic_DNA"/>
</dbReference>
<protein>
    <submittedName>
        <fullName evidence="12">HAD-like domain-containing protein</fullName>
    </submittedName>
</protein>
<keyword evidence="4 10" id="KW-0479">Metal-binding</keyword>
<evidence type="ECO:0000313" key="13">
    <source>
        <dbReference type="Proteomes" id="UP000683000"/>
    </source>
</evidence>
<keyword evidence="9 10" id="KW-0472">Membrane</keyword>
<keyword evidence="5 10" id="KW-0547">Nucleotide-binding</keyword>
<dbReference type="PANTHER" id="PTHR43520:SF32">
    <property type="entry name" value="COPPER RESISTANCE P-TYPE ATPASE (EUROFUNG)"/>
    <property type="match status" value="1"/>
</dbReference>
<dbReference type="GO" id="GO:0005524">
    <property type="term" value="F:ATP binding"/>
    <property type="evidence" value="ECO:0007669"/>
    <property type="project" value="UniProtKB-UniRule"/>
</dbReference>
<dbReference type="SUPFAM" id="SSF81665">
    <property type="entry name" value="Calcium ATPase, transmembrane domain M"/>
    <property type="match status" value="1"/>
</dbReference>
<comment type="similarity">
    <text evidence="2 10">Belongs to the cation transport ATPase (P-type) (TC 3.A.3) family. Type IB subfamily.</text>
</comment>
<dbReference type="FunFam" id="3.30.70.100:FF:000001">
    <property type="entry name" value="ATPase copper transporting beta"/>
    <property type="match status" value="1"/>
</dbReference>
<keyword evidence="3 10" id="KW-0812">Transmembrane</keyword>
<proteinExistence type="inferred from homology"/>
<feature type="domain" description="HMA" evidence="11">
    <location>
        <begin position="53"/>
        <end position="118"/>
    </location>
</feature>
<dbReference type="InterPro" id="IPR006121">
    <property type="entry name" value="HMA_dom"/>
</dbReference>
<dbReference type="Pfam" id="PF00403">
    <property type="entry name" value="HMA"/>
    <property type="match status" value="1"/>
</dbReference>
<keyword evidence="7" id="KW-1278">Translocase</keyword>
<dbReference type="PRINTS" id="PR00119">
    <property type="entry name" value="CATATPASE"/>
</dbReference>
<dbReference type="Pfam" id="PF00702">
    <property type="entry name" value="Hydrolase"/>
    <property type="match status" value="1"/>
</dbReference>
<dbReference type="GO" id="GO:0005507">
    <property type="term" value="F:copper ion binding"/>
    <property type="evidence" value="ECO:0007669"/>
    <property type="project" value="TreeGrafter"/>
</dbReference>
<dbReference type="SUPFAM" id="SSF81653">
    <property type="entry name" value="Calcium ATPase, transduction domain A"/>
    <property type="match status" value="1"/>
</dbReference>
<feature type="transmembrane region" description="Helical" evidence="10">
    <location>
        <begin position="590"/>
        <end position="618"/>
    </location>
</feature>
<evidence type="ECO:0000256" key="3">
    <source>
        <dbReference type="ARBA" id="ARBA00022692"/>
    </source>
</evidence>
<dbReference type="NCBIfam" id="TIGR01494">
    <property type="entry name" value="ATPase_P-type"/>
    <property type="match status" value="2"/>
</dbReference>
<feature type="transmembrane region" description="Helical" evidence="10">
    <location>
        <begin position="281"/>
        <end position="299"/>
    </location>
</feature>
<dbReference type="InterPro" id="IPR018303">
    <property type="entry name" value="ATPase_P-typ_P_site"/>
</dbReference>
<dbReference type="InterPro" id="IPR001757">
    <property type="entry name" value="P_typ_ATPase"/>
</dbReference>
<feature type="transmembrane region" description="Helical" evidence="10">
    <location>
        <begin position="330"/>
        <end position="351"/>
    </location>
</feature>
<dbReference type="InterPro" id="IPR059000">
    <property type="entry name" value="ATPase_P-type_domA"/>
</dbReference>
<dbReference type="PROSITE" id="PS00154">
    <property type="entry name" value="ATPASE_E1_E2"/>
    <property type="match status" value="1"/>
</dbReference>
<name>A0A8I2YVS7_9AGAM</name>
<gene>
    <name evidence="12" type="ORF">JVT61DRAFT_12832</name>
</gene>
<organism evidence="12 13">
    <name type="scientific">Boletus reticuloceps</name>
    <dbReference type="NCBI Taxonomy" id="495285"/>
    <lineage>
        <taxon>Eukaryota</taxon>
        <taxon>Fungi</taxon>
        <taxon>Dikarya</taxon>
        <taxon>Basidiomycota</taxon>
        <taxon>Agaricomycotina</taxon>
        <taxon>Agaricomycetes</taxon>
        <taxon>Agaricomycetidae</taxon>
        <taxon>Boletales</taxon>
        <taxon>Boletineae</taxon>
        <taxon>Boletaceae</taxon>
        <taxon>Boletoideae</taxon>
        <taxon>Boletus</taxon>
    </lineage>
</organism>
<comment type="caution">
    <text evidence="12">The sequence shown here is derived from an EMBL/GenBank/DDBJ whole genome shotgun (WGS) entry which is preliminary data.</text>
</comment>
<dbReference type="SFLD" id="SFLDG00002">
    <property type="entry name" value="C1.7:_P-type_atpase_like"/>
    <property type="match status" value="1"/>
</dbReference>
<evidence type="ECO:0000256" key="8">
    <source>
        <dbReference type="ARBA" id="ARBA00022989"/>
    </source>
</evidence>
<evidence type="ECO:0000313" key="12">
    <source>
        <dbReference type="EMBL" id="KAG6378567.1"/>
    </source>
</evidence>
<dbReference type="SUPFAM" id="SSF56784">
    <property type="entry name" value="HAD-like"/>
    <property type="match status" value="1"/>
</dbReference>
<dbReference type="GO" id="GO:0055070">
    <property type="term" value="P:copper ion homeostasis"/>
    <property type="evidence" value="ECO:0007669"/>
    <property type="project" value="TreeGrafter"/>
</dbReference>
<feature type="transmembrane region" description="Helical" evidence="10">
    <location>
        <begin position="363"/>
        <end position="383"/>
    </location>
</feature>
<dbReference type="InterPro" id="IPR008250">
    <property type="entry name" value="ATPase_P-typ_transduc_dom_A_sf"/>
</dbReference>
<dbReference type="NCBIfam" id="TIGR01525">
    <property type="entry name" value="ATPase-IB_hvy"/>
    <property type="match status" value="1"/>
</dbReference>
<accession>A0A8I2YVS7</accession>
<feature type="transmembrane region" description="Helical" evidence="10">
    <location>
        <begin position="965"/>
        <end position="989"/>
    </location>
</feature>
<dbReference type="InterPro" id="IPR036412">
    <property type="entry name" value="HAD-like_sf"/>
</dbReference>
<dbReference type="InterPro" id="IPR023299">
    <property type="entry name" value="ATPase_P-typ_cyto_dom_N"/>
</dbReference>
<evidence type="ECO:0000256" key="6">
    <source>
        <dbReference type="ARBA" id="ARBA00022840"/>
    </source>
</evidence>
<evidence type="ECO:0000256" key="1">
    <source>
        <dbReference type="ARBA" id="ARBA00004141"/>
    </source>
</evidence>
<keyword evidence="6 10" id="KW-0067">ATP-binding</keyword>
<dbReference type="InterPro" id="IPR036163">
    <property type="entry name" value="HMA_dom_sf"/>
</dbReference>
<dbReference type="Gene3D" id="2.70.150.10">
    <property type="entry name" value="Calcium-transporting ATPase, cytoplasmic transduction domain A"/>
    <property type="match status" value="1"/>
</dbReference>
<dbReference type="Gene3D" id="3.40.50.1000">
    <property type="entry name" value="HAD superfamily/HAD-like"/>
    <property type="match status" value="1"/>
</dbReference>
<dbReference type="PROSITE" id="PS50846">
    <property type="entry name" value="HMA_2"/>
    <property type="match status" value="1"/>
</dbReference>
<dbReference type="InterPro" id="IPR027256">
    <property type="entry name" value="P-typ_ATPase_IB"/>
</dbReference>
<dbReference type="GO" id="GO:0016020">
    <property type="term" value="C:membrane"/>
    <property type="evidence" value="ECO:0007669"/>
    <property type="project" value="UniProtKB-SubCell"/>
</dbReference>
<keyword evidence="13" id="KW-1185">Reference proteome</keyword>
<dbReference type="InterPro" id="IPR023298">
    <property type="entry name" value="ATPase_P-typ_TM_dom_sf"/>
</dbReference>
<evidence type="ECO:0000256" key="10">
    <source>
        <dbReference type="RuleBase" id="RU362081"/>
    </source>
</evidence>
<evidence type="ECO:0000256" key="9">
    <source>
        <dbReference type="ARBA" id="ARBA00023136"/>
    </source>
</evidence>
<keyword evidence="8 10" id="KW-1133">Transmembrane helix</keyword>
<feature type="transmembrane region" description="Helical" evidence="10">
    <location>
        <begin position="232"/>
        <end position="254"/>
    </location>
</feature>
<reference evidence="12" key="1">
    <citation type="submission" date="2021-03" db="EMBL/GenBank/DDBJ databases">
        <title>Evolutionary innovations through gain and loss of genes in the ectomycorrhizal Boletales.</title>
        <authorList>
            <person name="Wu G."/>
            <person name="Miyauchi S."/>
            <person name="Morin E."/>
            <person name="Yang Z.-L."/>
            <person name="Xu J."/>
            <person name="Martin F.M."/>
        </authorList>
    </citation>
    <scope>NUCLEOTIDE SEQUENCE</scope>
    <source>
        <strain evidence="12">BR01</strain>
    </source>
</reference>
<dbReference type="SUPFAM" id="SSF55008">
    <property type="entry name" value="HMA, heavy metal-associated domain"/>
    <property type="match status" value="1"/>
</dbReference>
<evidence type="ECO:0000256" key="2">
    <source>
        <dbReference type="ARBA" id="ARBA00006024"/>
    </source>
</evidence>
<feature type="transmembrane region" description="Helical" evidence="10">
    <location>
        <begin position="937"/>
        <end position="959"/>
    </location>
</feature>
<dbReference type="PANTHER" id="PTHR43520">
    <property type="entry name" value="ATP7, ISOFORM B"/>
    <property type="match status" value="1"/>
</dbReference>
<dbReference type="InterPro" id="IPR017969">
    <property type="entry name" value="Heavy-metal-associated_CS"/>
</dbReference>
<dbReference type="CDD" id="cd02094">
    <property type="entry name" value="P-type_ATPase_Cu-like"/>
    <property type="match status" value="1"/>
</dbReference>
<dbReference type="SFLD" id="SFLDS00003">
    <property type="entry name" value="Haloacid_Dehalogenase"/>
    <property type="match status" value="1"/>
</dbReference>
<dbReference type="GO" id="GO:0043682">
    <property type="term" value="F:P-type divalent copper transporter activity"/>
    <property type="evidence" value="ECO:0007669"/>
    <property type="project" value="TreeGrafter"/>
</dbReference>
<dbReference type="Proteomes" id="UP000683000">
    <property type="component" value="Unassembled WGS sequence"/>
</dbReference>
<dbReference type="InterPro" id="IPR023214">
    <property type="entry name" value="HAD_sf"/>
</dbReference>
<dbReference type="Gene3D" id="3.30.70.100">
    <property type="match status" value="1"/>
</dbReference>
<evidence type="ECO:0000259" key="11">
    <source>
        <dbReference type="PROSITE" id="PS50846"/>
    </source>
</evidence>
<feature type="transmembrane region" description="Helical" evidence="10">
    <location>
        <begin position="547"/>
        <end position="570"/>
    </location>
</feature>
<comment type="subcellular location">
    <subcellularLocation>
        <location evidence="1">Membrane</location>
        <topology evidence="1">Multi-pass membrane protein</topology>
    </subcellularLocation>
</comment>